<feature type="chain" id="PRO_5002812687" evidence="4">
    <location>
        <begin position="20"/>
        <end position="94"/>
    </location>
</feature>
<dbReference type="PANTHER" id="PTHR10083">
    <property type="entry name" value="KUNITZ-TYPE PROTEASE INHIBITOR-RELATED"/>
    <property type="match status" value="1"/>
</dbReference>
<dbReference type="Proteomes" id="UP000001070">
    <property type="component" value="Unassembled WGS sequence"/>
</dbReference>
<keyword evidence="4" id="KW-0732">Signal</keyword>
<dbReference type="GO" id="GO:0005615">
    <property type="term" value="C:extracellular space"/>
    <property type="evidence" value="ECO:0007669"/>
    <property type="project" value="TreeGrafter"/>
</dbReference>
<proteinExistence type="predicted"/>
<reference evidence="6 7" key="1">
    <citation type="journal article" date="2007" name="Nature">
        <title>Evolution of genes and genomes on the Drosophila phylogeny.</title>
        <authorList>
            <consortium name="Drosophila 12 Genomes Consortium"/>
            <person name="Clark A.G."/>
            <person name="Eisen M.B."/>
            <person name="Smith D.R."/>
            <person name="Bergman C.M."/>
            <person name="Oliver B."/>
            <person name="Markow T.A."/>
            <person name="Kaufman T.C."/>
            <person name="Kellis M."/>
            <person name="Gelbart W."/>
            <person name="Iyer V.N."/>
            <person name="Pollard D.A."/>
            <person name="Sackton T.B."/>
            <person name="Larracuente A.M."/>
            <person name="Singh N.D."/>
            <person name="Abad J.P."/>
            <person name="Abt D.N."/>
            <person name="Adryan B."/>
            <person name="Aguade M."/>
            <person name="Akashi H."/>
            <person name="Anderson W.W."/>
            <person name="Aquadro C.F."/>
            <person name="Ardell D.H."/>
            <person name="Arguello R."/>
            <person name="Artieri C.G."/>
            <person name="Barbash D.A."/>
            <person name="Barker D."/>
            <person name="Barsanti P."/>
            <person name="Batterham P."/>
            <person name="Batzoglou S."/>
            <person name="Begun D."/>
            <person name="Bhutkar A."/>
            <person name="Blanco E."/>
            <person name="Bosak S.A."/>
            <person name="Bradley R.K."/>
            <person name="Brand A.D."/>
            <person name="Brent M.R."/>
            <person name="Brooks A.N."/>
            <person name="Brown R.H."/>
            <person name="Butlin R.K."/>
            <person name="Caggese C."/>
            <person name="Calvi B.R."/>
            <person name="Bernardo de Carvalho A."/>
            <person name="Caspi A."/>
            <person name="Castrezana S."/>
            <person name="Celniker S.E."/>
            <person name="Chang J.L."/>
            <person name="Chapple C."/>
            <person name="Chatterji S."/>
            <person name="Chinwalla A."/>
            <person name="Civetta A."/>
            <person name="Clifton S.W."/>
            <person name="Comeron J.M."/>
            <person name="Costello J.C."/>
            <person name="Coyne J.A."/>
            <person name="Daub J."/>
            <person name="David R.G."/>
            <person name="Delcher A.L."/>
            <person name="Delehaunty K."/>
            <person name="Do C.B."/>
            <person name="Ebling H."/>
            <person name="Edwards K."/>
            <person name="Eickbush T."/>
            <person name="Evans J.D."/>
            <person name="Filipski A."/>
            <person name="Findeiss S."/>
            <person name="Freyhult E."/>
            <person name="Fulton L."/>
            <person name="Fulton R."/>
            <person name="Garcia A.C."/>
            <person name="Gardiner A."/>
            <person name="Garfield D.A."/>
            <person name="Garvin B.E."/>
            <person name="Gibson G."/>
            <person name="Gilbert D."/>
            <person name="Gnerre S."/>
            <person name="Godfrey J."/>
            <person name="Good R."/>
            <person name="Gotea V."/>
            <person name="Gravely B."/>
            <person name="Greenberg A.J."/>
            <person name="Griffiths-Jones S."/>
            <person name="Gross S."/>
            <person name="Guigo R."/>
            <person name="Gustafson E.A."/>
            <person name="Haerty W."/>
            <person name="Hahn M.W."/>
            <person name="Halligan D.L."/>
            <person name="Halpern A.L."/>
            <person name="Halter G.M."/>
            <person name="Han M.V."/>
            <person name="Heger A."/>
            <person name="Hillier L."/>
            <person name="Hinrichs A.S."/>
            <person name="Holmes I."/>
            <person name="Hoskins R.A."/>
            <person name="Hubisz M.J."/>
            <person name="Hultmark D."/>
            <person name="Huntley M.A."/>
            <person name="Jaffe D.B."/>
            <person name="Jagadeeshan S."/>
            <person name="Jeck W.R."/>
            <person name="Johnson J."/>
            <person name="Jones C.D."/>
            <person name="Jordan W.C."/>
            <person name="Karpen G.H."/>
            <person name="Kataoka E."/>
            <person name="Keightley P.D."/>
            <person name="Kheradpour P."/>
            <person name="Kirkness E.F."/>
            <person name="Koerich L.B."/>
            <person name="Kristiansen K."/>
            <person name="Kudrna D."/>
            <person name="Kulathinal R.J."/>
            <person name="Kumar S."/>
            <person name="Kwok R."/>
            <person name="Lander E."/>
            <person name="Langley C.H."/>
            <person name="Lapoint R."/>
            <person name="Lazzaro B.P."/>
            <person name="Lee S.J."/>
            <person name="Levesque L."/>
            <person name="Li R."/>
            <person name="Lin C.F."/>
            <person name="Lin M.F."/>
            <person name="Lindblad-Toh K."/>
            <person name="Llopart A."/>
            <person name="Long M."/>
            <person name="Low L."/>
            <person name="Lozovsky E."/>
            <person name="Lu J."/>
            <person name="Luo M."/>
            <person name="Machado C.A."/>
            <person name="Makalowski W."/>
            <person name="Marzo M."/>
            <person name="Matsuda M."/>
            <person name="Matzkin L."/>
            <person name="McAllister B."/>
            <person name="McBride C.S."/>
            <person name="McKernan B."/>
            <person name="McKernan K."/>
            <person name="Mendez-Lago M."/>
            <person name="Minx P."/>
            <person name="Mollenhauer M.U."/>
            <person name="Montooth K."/>
            <person name="Mount S.M."/>
            <person name="Mu X."/>
            <person name="Myers E."/>
            <person name="Negre B."/>
            <person name="Newfeld S."/>
            <person name="Nielsen R."/>
            <person name="Noor M.A."/>
            <person name="O'Grady P."/>
            <person name="Pachter L."/>
            <person name="Papaceit M."/>
            <person name="Parisi M.J."/>
            <person name="Parisi M."/>
            <person name="Parts L."/>
            <person name="Pedersen J.S."/>
            <person name="Pesole G."/>
            <person name="Phillippy A.M."/>
            <person name="Ponting C.P."/>
            <person name="Pop M."/>
            <person name="Porcelli D."/>
            <person name="Powell J.R."/>
            <person name="Prohaska S."/>
            <person name="Pruitt K."/>
            <person name="Puig M."/>
            <person name="Quesneville H."/>
            <person name="Ram K.R."/>
            <person name="Rand D."/>
            <person name="Rasmussen M.D."/>
            <person name="Reed L.K."/>
            <person name="Reenan R."/>
            <person name="Reily A."/>
            <person name="Remington K.A."/>
            <person name="Rieger T.T."/>
            <person name="Ritchie M.G."/>
            <person name="Robin C."/>
            <person name="Rogers Y.H."/>
            <person name="Rohde C."/>
            <person name="Rozas J."/>
            <person name="Rubenfield M.J."/>
            <person name="Ruiz A."/>
            <person name="Russo S."/>
            <person name="Salzberg S.L."/>
            <person name="Sanchez-Gracia A."/>
            <person name="Saranga D.J."/>
            <person name="Sato H."/>
            <person name="Schaeffer S.W."/>
            <person name="Schatz M.C."/>
            <person name="Schlenke T."/>
            <person name="Schwartz R."/>
            <person name="Segarra C."/>
            <person name="Singh R.S."/>
            <person name="Sirot L."/>
            <person name="Sirota M."/>
            <person name="Sisneros N.B."/>
            <person name="Smith C.D."/>
            <person name="Smith T.F."/>
            <person name="Spieth J."/>
            <person name="Stage D.E."/>
            <person name="Stark A."/>
            <person name="Stephan W."/>
            <person name="Strausberg R.L."/>
            <person name="Strempel S."/>
            <person name="Sturgill D."/>
            <person name="Sutton G."/>
            <person name="Sutton G.G."/>
            <person name="Tao W."/>
            <person name="Teichmann S."/>
            <person name="Tobari Y.N."/>
            <person name="Tomimura Y."/>
            <person name="Tsolas J.M."/>
            <person name="Valente V.L."/>
            <person name="Venter E."/>
            <person name="Venter J.C."/>
            <person name="Vicario S."/>
            <person name="Vieira F.G."/>
            <person name="Vilella A.J."/>
            <person name="Villasante A."/>
            <person name="Walenz B."/>
            <person name="Wang J."/>
            <person name="Wasserman M."/>
            <person name="Watts T."/>
            <person name="Wilson D."/>
            <person name="Wilson R.K."/>
            <person name="Wing R.A."/>
            <person name="Wolfner M.F."/>
            <person name="Wong A."/>
            <person name="Wong G.K."/>
            <person name="Wu C.I."/>
            <person name="Wu G."/>
            <person name="Yamamoto D."/>
            <person name="Yang H.P."/>
            <person name="Yang S.P."/>
            <person name="Yorke J.A."/>
            <person name="Yoshida K."/>
            <person name="Zdobnov E."/>
            <person name="Zhang P."/>
            <person name="Zhang Y."/>
            <person name="Zimin A.V."/>
            <person name="Baldwin J."/>
            <person name="Abdouelleil A."/>
            <person name="Abdulkadir J."/>
            <person name="Abebe A."/>
            <person name="Abera B."/>
            <person name="Abreu J."/>
            <person name="Acer S.C."/>
            <person name="Aftuck L."/>
            <person name="Alexander A."/>
            <person name="An P."/>
            <person name="Anderson E."/>
            <person name="Anderson S."/>
            <person name="Arachi H."/>
            <person name="Azer M."/>
            <person name="Bachantsang P."/>
            <person name="Barry A."/>
            <person name="Bayul T."/>
            <person name="Berlin A."/>
            <person name="Bessette D."/>
            <person name="Bloom T."/>
            <person name="Blye J."/>
            <person name="Boguslavskiy L."/>
            <person name="Bonnet C."/>
            <person name="Boukhgalter B."/>
            <person name="Bourzgui I."/>
            <person name="Brown A."/>
            <person name="Cahill P."/>
            <person name="Channer S."/>
            <person name="Cheshatsang Y."/>
            <person name="Chuda L."/>
            <person name="Citroen M."/>
            <person name="Collymore A."/>
            <person name="Cooke P."/>
            <person name="Costello M."/>
            <person name="D'Aco K."/>
            <person name="Daza R."/>
            <person name="De Haan G."/>
            <person name="DeGray S."/>
            <person name="DeMaso C."/>
            <person name="Dhargay N."/>
            <person name="Dooley K."/>
            <person name="Dooley E."/>
            <person name="Doricent M."/>
            <person name="Dorje P."/>
            <person name="Dorjee K."/>
            <person name="Dupes A."/>
            <person name="Elong R."/>
            <person name="Falk J."/>
            <person name="Farina A."/>
            <person name="Faro S."/>
            <person name="Ferguson D."/>
            <person name="Fisher S."/>
            <person name="Foley C.D."/>
            <person name="Franke A."/>
            <person name="Friedrich D."/>
            <person name="Gadbois L."/>
            <person name="Gearin G."/>
            <person name="Gearin C.R."/>
            <person name="Giannoukos G."/>
            <person name="Goode T."/>
            <person name="Graham J."/>
            <person name="Grandbois E."/>
            <person name="Grewal S."/>
            <person name="Gyaltsen K."/>
            <person name="Hafez N."/>
            <person name="Hagos B."/>
            <person name="Hall J."/>
            <person name="Henson C."/>
            <person name="Hollinger A."/>
            <person name="Honan T."/>
            <person name="Huard M.D."/>
            <person name="Hughes L."/>
            <person name="Hurhula B."/>
            <person name="Husby M.E."/>
            <person name="Kamat A."/>
            <person name="Kanga B."/>
            <person name="Kashin S."/>
            <person name="Khazanovich D."/>
            <person name="Kisner P."/>
            <person name="Lance K."/>
            <person name="Lara M."/>
            <person name="Lee W."/>
            <person name="Lennon N."/>
            <person name="Letendre F."/>
            <person name="LeVine R."/>
            <person name="Lipovsky A."/>
            <person name="Liu X."/>
            <person name="Liu J."/>
            <person name="Liu S."/>
            <person name="Lokyitsang T."/>
            <person name="Lokyitsang Y."/>
            <person name="Lubonja R."/>
            <person name="Lui A."/>
            <person name="MacDonald P."/>
            <person name="Magnisalis V."/>
            <person name="Maru K."/>
            <person name="Matthews C."/>
            <person name="McCusker W."/>
            <person name="McDonough S."/>
            <person name="Mehta T."/>
            <person name="Meldrim J."/>
            <person name="Meneus L."/>
            <person name="Mihai O."/>
            <person name="Mihalev A."/>
            <person name="Mihova T."/>
            <person name="Mittelman R."/>
            <person name="Mlenga V."/>
            <person name="Montmayeur A."/>
            <person name="Mulrain L."/>
            <person name="Navidi A."/>
            <person name="Naylor J."/>
            <person name="Negash T."/>
            <person name="Nguyen T."/>
            <person name="Nguyen N."/>
            <person name="Nicol R."/>
            <person name="Norbu C."/>
            <person name="Norbu N."/>
            <person name="Novod N."/>
            <person name="O'Neill B."/>
            <person name="Osman S."/>
            <person name="Markiewicz E."/>
            <person name="Oyono O.L."/>
            <person name="Patti C."/>
            <person name="Phunkhang P."/>
            <person name="Pierre F."/>
            <person name="Priest M."/>
            <person name="Raghuraman S."/>
            <person name="Rege F."/>
            <person name="Reyes R."/>
            <person name="Rise C."/>
            <person name="Rogov P."/>
            <person name="Ross K."/>
            <person name="Ryan E."/>
            <person name="Settipalli S."/>
            <person name="Shea T."/>
            <person name="Sherpa N."/>
            <person name="Shi L."/>
            <person name="Shih D."/>
            <person name="Sparrow T."/>
            <person name="Spaulding J."/>
            <person name="Stalker J."/>
            <person name="Stange-Thomann N."/>
            <person name="Stavropoulos S."/>
            <person name="Stone C."/>
            <person name="Strader C."/>
            <person name="Tesfaye S."/>
            <person name="Thomson T."/>
            <person name="Thoulutsang Y."/>
            <person name="Thoulutsang D."/>
            <person name="Topham K."/>
            <person name="Topping I."/>
            <person name="Tsamla T."/>
            <person name="Vassiliev H."/>
            <person name="Vo A."/>
            <person name="Wangchuk T."/>
            <person name="Wangdi T."/>
            <person name="Weiand M."/>
            <person name="Wilkinson J."/>
            <person name="Wilson A."/>
            <person name="Yadav S."/>
            <person name="Young G."/>
            <person name="Yu Q."/>
            <person name="Zembek L."/>
            <person name="Zhong D."/>
            <person name="Zimmer A."/>
            <person name="Zwirko Z."/>
            <person name="Jaffe D.B."/>
            <person name="Alvarez P."/>
            <person name="Brockman W."/>
            <person name="Butler J."/>
            <person name="Chin C."/>
            <person name="Gnerre S."/>
            <person name="Grabherr M."/>
            <person name="Kleber M."/>
            <person name="Mauceli E."/>
            <person name="MacCallum I."/>
        </authorList>
    </citation>
    <scope>NUCLEOTIDE SEQUENCE [LARGE SCALE GENOMIC DNA]</scope>
    <source>
        <strain evidence="7">Tucson 15287-2541.00</strain>
    </source>
</reference>
<evidence type="ECO:0000256" key="1">
    <source>
        <dbReference type="ARBA" id="ARBA00022690"/>
    </source>
</evidence>
<dbReference type="GO" id="GO:0004867">
    <property type="term" value="F:serine-type endopeptidase inhibitor activity"/>
    <property type="evidence" value="ECO:0007669"/>
    <property type="project" value="UniProtKB-KW"/>
</dbReference>
<keyword evidence="7" id="KW-1185">Reference proteome</keyword>
<evidence type="ECO:0000256" key="4">
    <source>
        <dbReference type="SAM" id="SignalP"/>
    </source>
</evidence>
<dbReference type="EMBL" id="CH916372">
    <property type="protein sequence ID" value="EDV99160.1"/>
    <property type="molecule type" value="Genomic_DNA"/>
</dbReference>
<evidence type="ECO:0000256" key="3">
    <source>
        <dbReference type="ARBA" id="ARBA00023157"/>
    </source>
</evidence>
<evidence type="ECO:0000313" key="6">
    <source>
        <dbReference type="EMBL" id="EDV99160.1"/>
    </source>
</evidence>
<dbReference type="FunFam" id="4.10.410.10:FF:000020">
    <property type="entry name" value="Collagen, type VI, alpha 3"/>
    <property type="match status" value="1"/>
</dbReference>
<feature type="domain" description="BPTI/Kunitz inhibitor" evidence="5">
    <location>
        <begin position="26"/>
        <end position="75"/>
    </location>
</feature>
<dbReference type="InParanoid" id="B4JQI0"/>
<dbReference type="PhylomeDB" id="B4JQI0"/>
<protein>
    <submittedName>
        <fullName evidence="6">GH13184</fullName>
    </submittedName>
</protein>
<dbReference type="HOGENOM" id="CLU_164133_0_2_1"/>
<dbReference type="SMART" id="SM00131">
    <property type="entry name" value="KU"/>
    <property type="match status" value="1"/>
</dbReference>
<dbReference type="InterPro" id="IPR002223">
    <property type="entry name" value="Kunitz_BPTI"/>
</dbReference>
<name>B4JQI0_DROGR</name>
<dbReference type="Gene3D" id="4.10.410.10">
    <property type="entry name" value="Pancreatic trypsin inhibitor Kunitz domain"/>
    <property type="match status" value="1"/>
</dbReference>
<dbReference type="eggNOG" id="KOG4295">
    <property type="taxonomic scope" value="Eukaryota"/>
</dbReference>
<evidence type="ECO:0000259" key="5">
    <source>
        <dbReference type="PROSITE" id="PS50279"/>
    </source>
</evidence>
<organism evidence="7">
    <name type="scientific">Drosophila grimshawi</name>
    <name type="common">Hawaiian fruit fly</name>
    <name type="synonym">Idiomyia grimshawi</name>
    <dbReference type="NCBI Taxonomy" id="7222"/>
    <lineage>
        <taxon>Eukaryota</taxon>
        <taxon>Metazoa</taxon>
        <taxon>Ecdysozoa</taxon>
        <taxon>Arthropoda</taxon>
        <taxon>Hexapoda</taxon>
        <taxon>Insecta</taxon>
        <taxon>Pterygota</taxon>
        <taxon>Neoptera</taxon>
        <taxon>Endopterygota</taxon>
        <taxon>Diptera</taxon>
        <taxon>Brachycera</taxon>
        <taxon>Muscomorpha</taxon>
        <taxon>Ephydroidea</taxon>
        <taxon>Drosophilidae</taxon>
        <taxon>Drosophila</taxon>
        <taxon>Hawaiian Drosophila</taxon>
    </lineage>
</organism>
<dbReference type="AlphaFoldDB" id="B4JQI0"/>
<dbReference type="SUPFAM" id="SSF57362">
    <property type="entry name" value="BPTI-like"/>
    <property type="match status" value="1"/>
</dbReference>
<feature type="signal peptide" evidence="4">
    <location>
        <begin position="1"/>
        <end position="19"/>
    </location>
</feature>
<keyword evidence="2" id="KW-0722">Serine protease inhibitor</keyword>
<keyword evidence="3" id="KW-1015">Disulfide bond</keyword>
<evidence type="ECO:0000313" key="7">
    <source>
        <dbReference type="Proteomes" id="UP000001070"/>
    </source>
</evidence>
<dbReference type="Pfam" id="PF00014">
    <property type="entry name" value="Kunitz_BPTI"/>
    <property type="match status" value="1"/>
</dbReference>
<keyword evidence="1" id="KW-0646">Protease inhibitor</keyword>
<sequence>MKFFVLLVVLAALFVSCFAAPKNVECGLEHSLNGDGRISCEAYIPNWTFDSAAQECVQFIYGGCGGNANRFETKEVYMCNEQHSKNGMAQDGVA</sequence>
<dbReference type="InterPro" id="IPR050098">
    <property type="entry name" value="TFPI/VKTCI-like"/>
</dbReference>
<dbReference type="InterPro" id="IPR036880">
    <property type="entry name" value="Kunitz_BPTI_sf"/>
</dbReference>
<dbReference type="PANTHER" id="PTHR10083:SF374">
    <property type="entry name" value="BPTI_KUNITZ INHIBITOR DOMAIN-CONTAINING PROTEIN"/>
    <property type="match status" value="1"/>
</dbReference>
<dbReference type="PROSITE" id="PS51257">
    <property type="entry name" value="PROKAR_LIPOPROTEIN"/>
    <property type="match status" value="1"/>
</dbReference>
<dbReference type="OrthoDB" id="4473401at2759"/>
<accession>B4JQI0</accession>
<dbReference type="PROSITE" id="PS50279">
    <property type="entry name" value="BPTI_KUNITZ_2"/>
    <property type="match status" value="1"/>
</dbReference>
<gene>
    <name evidence="6" type="primary">Dgri\GH13184</name>
    <name evidence="6" type="ORF">Dgri_GH13184</name>
</gene>
<evidence type="ECO:0000256" key="2">
    <source>
        <dbReference type="ARBA" id="ARBA00022900"/>
    </source>
</evidence>